<reference evidence="2" key="1">
    <citation type="submission" date="2022-11" db="UniProtKB">
        <authorList>
            <consortium name="WormBaseParasite"/>
        </authorList>
    </citation>
    <scope>IDENTIFICATION</scope>
</reference>
<dbReference type="AlphaFoldDB" id="A0A915KW07"/>
<proteinExistence type="predicted"/>
<evidence type="ECO:0000313" key="2">
    <source>
        <dbReference type="WBParaSite" id="nRc.2.0.1.t43122-RA"/>
    </source>
</evidence>
<organism evidence="1 2">
    <name type="scientific">Romanomermis culicivorax</name>
    <name type="common">Nematode worm</name>
    <dbReference type="NCBI Taxonomy" id="13658"/>
    <lineage>
        <taxon>Eukaryota</taxon>
        <taxon>Metazoa</taxon>
        <taxon>Ecdysozoa</taxon>
        <taxon>Nematoda</taxon>
        <taxon>Enoplea</taxon>
        <taxon>Dorylaimia</taxon>
        <taxon>Mermithida</taxon>
        <taxon>Mermithoidea</taxon>
        <taxon>Mermithidae</taxon>
        <taxon>Romanomermis</taxon>
    </lineage>
</organism>
<dbReference type="Proteomes" id="UP000887565">
    <property type="component" value="Unplaced"/>
</dbReference>
<accession>A0A915KW07</accession>
<dbReference type="WBParaSite" id="nRc.2.0.1.t43122-RA">
    <property type="protein sequence ID" value="nRc.2.0.1.t43122-RA"/>
    <property type="gene ID" value="nRc.2.0.1.g43122"/>
</dbReference>
<evidence type="ECO:0000313" key="1">
    <source>
        <dbReference type="Proteomes" id="UP000887565"/>
    </source>
</evidence>
<name>A0A915KW07_ROMCU</name>
<keyword evidence="1" id="KW-1185">Reference proteome</keyword>
<protein>
    <submittedName>
        <fullName evidence="2">Secreted protein</fullName>
    </submittedName>
</protein>
<sequence>MLVIVVVCSEAATAGFGIRLACSMAWWTASMVDDDGLPTNKTSGINSRARQATSGTKVRNATGADSKTLAAFIGMPGGSPWVAKRAGGAGNIATAAGGCPQPTSSSGCDRMPKGWHYQYTSSSSMGLE</sequence>